<comment type="caution">
    <text evidence="1">The sequence shown here is derived from an EMBL/GenBank/DDBJ whole genome shotgun (WGS) entry which is preliminary data.</text>
</comment>
<gene>
    <name evidence="1" type="ORF">SAMN05421679_101413</name>
</gene>
<proteinExistence type="predicted"/>
<reference evidence="1 2" key="1">
    <citation type="submission" date="2017-05" db="EMBL/GenBank/DDBJ databases">
        <authorList>
            <person name="Varghese N."/>
            <person name="Submissions S."/>
        </authorList>
    </citation>
    <scope>NUCLEOTIDE SEQUENCE [LARGE SCALE GENOMIC DNA]</scope>
    <source>
        <strain evidence="1 2">DSM 18015</strain>
    </source>
</reference>
<evidence type="ECO:0000313" key="1">
    <source>
        <dbReference type="EMBL" id="SMP88099.1"/>
    </source>
</evidence>
<keyword evidence="2" id="KW-1185">Reference proteome</keyword>
<protein>
    <recommendedName>
        <fullName evidence="3">Cthe-2314-like HEPN domain-containing protein</fullName>
    </recommendedName>
</protein>
<accession>A0ABY1R1S5</accession>
<name>A0ABY1R1S5_9FLAO</name>
<dbReference type="Proteomes" id="UP001158050">
    <property type="component" value="Unassembled WGS sequence"/>
</dbReference>
<dbReference type="RefSeq" id="WP_283415314.1">
    <property type="nucleotide sequence ID" value="NZ_FXUO01000001.1"/>
</dbReference>
<evidence type="ECO:0000313" key="2">
    <source>
        <dbReference type="Proteomes" id="UP001158050"/>
    </source>
</evidence>
<evidence type="ECO:0008006" key="3">
    <source>
        <dbReference type="Google" id="ProtNLM"/>
    </source>
</evidence>
<dbReference type="EMBL" id="FXUO01000001">
    <property type="protein sequence ID" value="SMP88099.1"/>
    <property type="molecule type" value="Genomic_DNA"/>
</dbReference>
<organism evidence="1 2">
    <name type="scientific">Epilithonimonas pallida</name>
    <dbReference type="NCBI Taxonomy" id="373671"/>
    <lineage>
        <taxon>Bacteria</taxon>
        <taxon>Pseudomonadati</taxon>
        <taxon>Bacteroidota</taxon>
        <taxon>Flavobacteriia</taxon>
        <taxon>Flavobacteriales</taxon>
        <taxon>Weeksellaceae</taxon>
        <taxon>Chryseobacterium group</taxon>
        <taxon>Epilithonimonas</taxon>
    </lineage>
</organism>
<sequence length="264" mass="31822">MKKPKLNKFDLFVDKLIEGFSKLPNFDLTQRDELAHKLFNIVSYKIADISSYKELVTKHFIPATNKAVYDSKKDIENSKYRQYLDLKQIDFKETMYDTIRLSYVGLFHKLENYVNEVISVTEILFDEFYESEKTLNVWTKEHFDFNIRDWQQFNIVHKVNWVANCVKHRDSYPTKNPKPKGYQNINEEEKIRIDVHEFDQDCQLIIPFLPIYLQLMFLFAQHKMFSEELKNNFDPEDHFTISQNERLTTIEHTLKTLIEQMRKI</sequence>